<dbReference type="InterPro" id="IPR020615">
    <property type="entry name" value="Thiolase_acyl_enz_int_AS"/>
</dbReference>
<evidence type="ECO:0000313" key="10">
    <source>
        <dbReference type="EMBL" id="TCU57725.1"/>
    </source>
</evidence>
<evidence type="ECO:0000313" key="11">
    <source>
        <dbReference type="Proteomes" id="UP000295773"/>
    </source>
</evidence>
<evidence type="ECO:0000256" key="1">
    <source>
        <dbReference type="ARBA" id="ARBA00010982"/>
    </source>
</evidence>
<evidence type="ECO:0000259" key="8">
    <source>
        <dbReference type="Pfam" id="PF00108"/>
    </source>
</evidence>
<dbReference type="PANTHER" id="PTHR18919">
    <property type="entry name" value="ACETYL-COA C-ACYLTRANSFERASE"/>
    <property type="match status" value="1"/>
</dbReference>
<dbReference type="SUPFAM" id="SSF53901">
    <property type="entry name" value="Thiolase-like"/>
    <property type="match status" value="2"/>
</dbReference>
<dbReference type="InterPro" id="IPR020613">
    <property type="entry name" value="Thiolase_CS"/>
</dbReference>
<dbReference type="FunFam" id="3.40.47.10:FF:000010">
    <property type="entry name" value="Acetyl-CoA acetyltransferase (Thiolase)"/>
    <property type="match status" value="1"/>
</dbReference>
<dbReference type="PROSITE" id="PS00099">
    <property type="entry name" value="THIOLASE_3"/>
    <property type="match status" value="1"/>
</dbReference>
<keyword evidence="11" id="KW-1185">Reference proteome</keyword>
<dbReference type="Gene3D" id="3.40.47.10">
    <property type="match status" value="2"/>
</dbReference>
<reference evidence="10 11" key="1">
    <citation type="submission" date="2019-03" db="EMBL/GenBank/DDBJ databases">
        <title>Genomic Encyclopedia of Type Strains, Phase IV (KMG-IV): sequencing the most valuable type-strain genomes for metagenomic binning, comparative biology and taxonomic classification.</title>
        <authorList>
            <person name="Goeker M."/>
        </authorList>
    </citation>
    <scope>NUCLEOTIDE SEQUENCE [LARGE SCALE GENOMIC DNA]</scope>
    <source>
        <strain evidence="10 11">DSM 29481</strain>
    </source>
</reference>
<dbReference type="EMBL" id="SMBP01000016">
    <property type="protein sequence ID" value="TCU57725.1"/>
    <property type="molecule type" value="Genomic_DNA"/>
</dbReference>
<feature type="domain" description="Thiolase C-terminal" evidence="9">
    <location>
        <begin position="291"/>
        <end position="419"/>
    </location>
</feature>
<dbReference type="Pfam" id="PF02803">
    <property type="entry name" value="Thiolase_C"/>
    <property type="match status" value="1"/>
</dbReference>
<protein>
    <recommendedName>
        <fullName evidence="2">acetyl-CoA C-acetyltransferase</fullName>
        <ecNumber evidence="2">2.3.1.9</ecNumber>
    </recommendedName>
    <alternativeName>
        <fullName evidence="5">Acetoacetyl-CoA thiolase</fullName>
    </alternativeName>
</protein>
<comment type="caution">
    <text evidence="10">The sequence shown here is derived from an EMBL/GenBank/DDBJ whole genome shotgun (WGS) entry which is preliminary data.</text>
</comment>
<dbReference type="InterPro" id="IPR002155">
    <property type="entry name" value="Thiolase"/>
</dbReference>
<dbReference type="InterPro" id="IPR020616">
    <property type="entry name" value="Thiolase_N"/>
</dbReference>
<feature type="active site" description="Proton acceptor" evidence="6">
    <location>
        <position position="377"/>
    </location>
</feature>
<dbReference type="Proteomes" id="UP000295773">
    <property type="component" value="Unassembled WGS sequence"/>
</dbReference>
<keyword evidence="4 7" id="KW-0012">Acyltransferase</keyword>
<dbReference type="PROSITE" id="PS00098">
    <property type="entry name" value="THIOLASE_1"/>
    <property type="match status" value="1"/>
</dbReference>
<organism evidence="10 11">
    <name type="scientific">Longicatena caecimuris</name>
    <dbReference type="NCBI Taxonomy" id="1796635"/>
    <lineage>
        <taxon>Bacteria</taxon>
        <taxon>Bacillati</taxon>
        <taxon>Bacillota</taxon>
        <taxon>Erysipelotrichia</taxon>
        <taxon>Erysipelotrichales</taxon>
        <taxon>Erysipelotrichaceae</taxon>
        <taxon>Longicatena</taxon>
    </lineage>
</organism>
<evidence type="ECO:0000259" key="9">
    <source>
        <dbReference type="Pfam" id="PF02803"/>
    </source>
</evidence>
<evidence type="ECO:0000256" key="7">
    <source>
        <dbReference type="RuleBase" id="RU003557"/>
    </source>
</evidence>
<evidence type="ECO:0000256" key="3">
    <source>
        <dbReference type="ARBA" id="ARBA00022679"/>
    </source>
</evidence>
<name>A0A4V2VJX3_9FIRM</name>
<gene>
    <name evidence="10" type="ORF">EDD61_11638</name>
</gene>
<evidence type="ECO:0000256" key="5">
    <source>
        <dbReference type="ARBA" id="ARBA00030755"/>
    </source>
</evidence>
<feature type="active site" description="Acyl-thioester intermediate" evidence="6">
    <location>
        <position position="108"/>
    </location>
</feature>
<dbReference type="PROSITE" id="PS00737">
    <property type="entry name" value="THIOLASE_2"/>
    <property type="match status" value="1"/>
</dbReference>
<accession>A0A4V2VJX3</accession>
<dbReference type="PANTHER" id="PTHR18919:SF107">
    <property type="entry name" value="ACETYL-COA ACETYLTRANSFERASE, CYTOSOLIC"/>
    <property type="match status" value="1"/>
</dbReference>
<dbReference type="GO" id="GO:0003985">
    <property type="term" value="F:acetyl-CoA C-acetyltransferase activity"/>
    <property type="evidence" value="ECO:0007669"/>
    <property type="project" value="UniProtKB-EC"/>
</dbReference>
<evidence type="ECO:0000256" key="2">
    <source>
        <dbReference type="ARBA" id="ARBA00012705"/>
    </source>
</evidence>
<dbReference type="Pfam" id="PF00108">
    <property type="entry name" value="Thiolase_N"/>
    <property type="match status" value="1"/>
</dbReference>
<dbReference type="NCBIfam" id="TIGR01930">
    <property type="entry name" value="AcCoA-C-Actrans"/>
    <property type="match status" value="1"/>
</dbReference>
<dbReference type="CDD" id="cd00751">
    <property type="entry name" value="thiolase"/>
    <property type="match status" value="1"/>
</dbReference>
<dbReference type="EC" id="2.3.1.9" evidence="2"/>
<evidence type="ECO:0000256" key="6">
    <source>
        <dbReference type="PIRSR" id="PIRSR000429-1"/>
    </source>
</evidence>
<feature type="domain" description="Thiolase N-terminal" evidence="8">
    <location>
        <begin position="25"/>
        <end position="283"/>
    </location>
</feature>
<keyword evidence="3 7" id="KW-0808">Transferase</keyword>
<feature type="active site" description="Proton acceptor" evidence="6">
    <location>
        <position position="407"/>
    </location>
</feature>
<dbReference type="InterPro" id="IPR020617">
    <property type="entry name" value="Thiolase_C"/>
</dbReference>
<dbReference type="InterPro" id="IPR020610">
    <property type="entry name" value="Thiolase_AS"/>
</dbReference>
<sequence length="421" mass="44753">MYEVSIHIKKGFEKERQVEKMKKTYVVSAKRSAIGSFLGSLTTVKPVDLGATVVKALLEDAHVAPENVDELLCGNVLSAGLGQNIGRQVALAAGIPESVCSHSVNMVCGSGLRTVMEGVMSIQTGFNDIVVAGGVESMSGAPYLIPANTRTGNKMGDFKCTDHMIYDALTDAMNGIHMGVTAENIAKKYNITREMQDEFGYASQQKAIAAVDSGRFKDEIVPVEVKLRKETVIFDTDEHPNRKSTPEKMAKLRPAFIKDGTVTAANASGINDGASFVLLASEDAVAKYNLTPICEVIGIGQGGVDPLTMGLGPTPAIRHALNYAGLKLQDIELVELNEAFAAQSLGVIHELVEEHGIDREEFMNKTNVNGGAIALGHPVGASGNRILVTLIHEMIKRDAKVGLASLCIGGGQGTAVIVKRP</sequence>
<dbReference type="AlphaFoldDB" id="A0A4V2VJX3"/>
<comment type="similarity">
    <text evidence="1 7">Belongs to the thiolase-like superfamily. Thiolase family.</text>
</comment>
<dbReference type="PIRSF" id="PIRSF000429">
    <property type="entry name" value="Ac-CoA_Ac_transf"/>
    <property type="match status" value="1"/>
</dbReference>
<evidence type="ECO:0000256" key="4">
    <source>
        <dbReference type="ARBA" id="ARBA00023315"/>
    </source>
</evidence>
<proteinExistence type="inferred from homology"/>
<dbReference type="InterPro" id="IPR016039">
    <property type="entry name" value="Thiolase-like"/>
</dbReference>